<comment type="caution">
    <text evidence="2">The sequence shown here is derived from an EMBL/GenBank/DDBJ whole genome shotgun (WGS) entry which is preliminary data.</text>
</comment>
<dbReference type="EMBL" id="BMAW01078331">
    <property type="protein sequence ID" value="GFU10505.1"/>
    <property type="molecule type" value="Genomic_DNA"/>
</dbReference>
<name>A0A8X6UAP3_NEPPI</name>
<dbReference type="AlphaFoldDB" id="A0A8X6UAP3"/>
<protein>
    <submittedName>
        <fullName evidence="2">Uncharacterized protein</fullName>
    </submittedName>
</protein>
<reference evidence="2" key="1">
    <citation type="submission" date="2020-08" db="EMBL/GenBank/DDBJ databases">
        <title>Multicomponent nature underlies the extraordinary mechanical properties of spider dragline silk.</title>
        <authorList>
            <person name="Kono N."/>
            <person name="Nakamura H."/>
            <person name="Mori M."/>
            <person name="Yoshida Y."/>
            <person name="Ohtoshi R."/>
            <person name="Malay A.D."/>
            <person name="Moran D.A.P."/>
            <person name="Tomita M."/>
            <person name="Numata K."/>
            <person name="Arakawa K."/>
        </authorList>
    </citation>
    <scope>NUCLEOTIDE SEQUENCE</scope>
</reference>
<dbReference type="OrthoDB" id="10499588at2759"/>
<evidence type="ECO:0000313" key="3">
    <source>
        <dbReference type="Proteomes" id="UP000887013"/>
    </source>
</evidence>
<keyword evidence="3" id="KW-1185">Reference proteome</keyword>
<evidence type="ECO:0000313" key="2">
    <source>
        <dbReference type="EMBL" id="GFU10505.1"/>
    </source>
</evidence>
<sequence>MFLLSGDSPHHRPSDGPEDEYVPQQPSQHAARSSAHEQTVPRKHSQVSTHPGLTSLSLNAVNIVFFTSSLQPVFLPRYGAHGLPCLLEFLN</sequence>
<accession>A0A8X6UAP3</accession>
<evidence type="ECO:0000256" key="1">
    <source>
        <dbReference type="SAM" id="MobiDB-lite"/>
    </source>
</evidence>
<dbReference type="Proteomes" id="UP000887013">
    <property type="component" value="Unassembled WGS sequence"/>
</dbReference>
<gene>
    <name evidence="2" type="ORF">NPIL_69161</name>
</gene>
<organism evidence="2 3">
    <name type="scientific">Nephila pilipes</name>
    <name type="common">Giant wood spider</name>
    <name type="synonym">Nephila maculata</name>
    <dbReference type="NCBI Taxonomy" id="299642"/>
    <lineage>
        <taxon>Eukaryota</taxon>
        <taxon>Metazoa</taxon>
        <taxon>Ecdysozoa</taxon>
        <taxon>Arthropoda</taxon>
        <taxon>Chelicerata</taxon>
        <taxon>Arachnida</taxon>
        <taxon>Araneae</taxon>
        <taxon>Araneomorphae</taxon>
        <taxon>Entelegynae</taxon>
        <taxon>Araneoidea</taxon>
        <taxon>Nephilidae</taxon>
        <taxon>Nephila</taxon>
    </lineage>
</organism>
<feature type="region of interest" description="Disordered" evidence="1">
    <location>
        <begin position="1"/>
        <end position="52"/>
    </location>
</feature>
<proteinExistence type="predicted"/>